<evidence type="ECO:0000259" key="10">
    <source>
        <dbReference type="PROSITE" id="PS50928"/>
    </source>
</evidence>
<keyword evidence="12" id="KW-1185">Reference proteome</keyword>
<comment type="similarity">
    <text evidence="8">Belongs to the binding-protein-dependent transport system permease family.</text>
</comment>
<protein>
    <submittedName>
        <fullName evidence="11">Iron ABC transporter permease</fullName>
    </submittedName>
</protein>
<evidence type="ECO:0000256" key="1">
    <source>
        <dbReference type="ARBA" id="ARBA00004429"/>
    </source>
</evidence>
<dbReference type="RefSeq" id="WP_164455617.1">
    <property type="nucleotide sequence ID" value="NZ_JAAIJQ010000103.1"/>
</dbReference>
<feature type="domain" description="ABC transmembrane type-1" evidence="10">
    <location>
        <begin position="76"/>
        <end position="283"/>
    </location>
</feature>
<evidence type="ECO:0000256" key="2">
    <source>
        <dbReference type="ARBA" id="ARBA00022448"/>
    </source>
</evidence>
<dbReference type="FunFam" id="1.10.3720.10:FF:000088">
    <property type="entry name" value="Iron(III) ABC transporter, permease protein"/>
    <property type="match status" value="1"/>
</dbReference>
<feature type="transmembrane region" description="Helical" evidence="8">
    <location>
        <begin position="208"/>
        <end position="230"/>
    </location>
</feature>
<feature type="transmembrane region" description="Helical" evidence="8">
    <location>
        <begin position="389"/>
        <end position="415"/>
    </location>
</feature>
<feature type="transmembrane region" description="Helical" evidence="8">
    <location>
        <begin position="262"/>
        <end position="281"/>
    </location>
</feature>
<dbReference type="Gene3D" id="1.10.3720.10">
    <property type="entry name" value="MetI-like"/>
    <property type="match status" value="2"/>
</dbReference>
<dbReference type="Pfam" id="PF00528">
    <property type="entry name" value="BPD_transp_1"/>
    <property type="match status" value="1"/>
</dbReference>
<evidence type="ECO:0000256" key="5">
    <source>
        <dbReference type="ARBA" id="ARBA00022692"/>
    </source>
</evidence>
<dbReference type="SUPFAM" id="SSF161098">
    <property type="entry name" value="MetI-like"/>
    <property type="match status" value="2"/>
</dbReference>
<reference evidence="11 12" key="1">
    <citation type="submission" date="2020-02" db="EMBL/GenBank/DDBJ databases">
        <title>Genome sequences of Thiorhodococcus mannitoliphagus and Thiorhodococcus minor, purple sulfur photosynthetic bacteria in the gammaproteobacterial family, Chromatiaceae.</title>
        <authorList>
            <person name="Aviles F.A."/>
            <person name="Meyer T.E."/>
            <person name="Kyndt J.A."/>
        </authorList>
    </citation>
    <scope>NUCLEOTIDE SEQUENCE [LARGE SCALE GENOMIC DNA]</scope>
    <source>
        <strain evidence="11 12">DSM 11518</strain>
    </source>
</reference>
<dbReference type="CDD" id="cd06261">
    <property type="entry name" value="TM_PBP2"/>
    <property type="match status" value="2"/>
</dbReference>
<evidence type="ECO:0000313" key="11">
    <source>
        <dbReference type="EMBL" id="NEV64663.1"/>
    </source>
</evidence>
<dbReference type="EMBL" id="JAAIJQ010000103">
    <property type="protein sequence ID" value="NEV64663.1"/>
    <property type="molecule type" value="Genomic_DNA"/>
</dbReference>
<dbReference type="Proteomes" id="UP000483379">
    <property type="component" value="Unassembled WGS sequence"/>
</dbReference>
<feature type="transmembrane region" description="Helical" evidence="8">
    <location>
        <begin position="357"/>
        <end position="377"/>
    </location>
</feature>
<gene>
    <name evidence="11" type="ORF">G3446_22810</name>
</gene>
<dbReference type="InterPro" id="IPR000515">
    <property type="entry name" value="MetI-like"/>
</dbReference>
<feature type="transmembrane region" description="Helical" evidence="8">
    <location>
        <begin position="33"/>
        <end position="60"/>
    </location>
</feature>
<feature type="transmembrane region" description="Helical" evidence="8">
    <location>
        <begin position="312"/>
        <end position="337"/>
    </location>
</feature>
<feature type="transmembrane region" description="Helical" evidence="8">
    <location>
        <begin position="112"/>
        <end position="131"/>
    </location>
</feature>
<evidence type="ECO:0000256" key="3">
    <source>
        <dbReference type="ARBA" id="ARBA00022475"/>
    </source>
</evidence>
<evidence type="ECO:0000256" key="9">
    <source>
        <dbReference type="SAM" id="MobiDB-lite"/>
    </source>
</evidence>
<dbReference type="PANTHER" id="PTHR43357">
    <property type="entry name" value="INNER MEMBRANE ABC TRANSPORTER PERMEASE PROTEIN YDCV"/>
    <property type="match status" value="1"/>
</dbReference>
<keyword evidence="5 8" id="KW-0812">Transmembrane</keyword>
<feature type="region of interest" description="Disordered" evidence="9">
    <location>
        <begin position="1"/>
        <end position="30"/>
    </location>
</feature>
<dbReference type="AlphaFoldDB" id="A0A6M0K6X4"/>
<name>A0A6M0K6X4_9GAMM</name>
<evidence type="ECO:0000256" key="6">
    <source>
        <dbReference type="ARBA" id="ARBA00022989"/>
    </source>
</evidence>
<evidence type="ECO:0000256" key="4">
    <source>
        <dbReference type="ARBA" id="ARBA00022519"/>
    </source>
</evidence>
<feature type="transmembrane region" description="Helical" evidence="8">
    <location>
        <begin position="483"/>
        <end position="505"/>
    </location>
</feature>
<feature type="transmembrane region" description="Helical" evidence="8">
    <location>
        <begin position="80"/>
        <end position="100"/>
    </location>
</feature>
<keyword evidence="4" id="KW-0997">Cell inner membrane</keyword>
<comment type="caution">
    <text evidence="11">The sequence shown here is derived from an EMBL/GenBank/DDBJ whole genome shotgun (WGS) entry which is preliminary data.</text>
</comment>
<evidence type="ECO:0000256" key="8">
    <source>
        <dbReference type="RuleBase" id="RU363032"/>
    </source>
</evidence>
<dbReference type="PANTHER" id="PTHR43357:SF3">
    <property type="entry name" value="FE(3+)-TRANSPORT SYSTEM PERMEASE PROTEIN FBPB 2"/>
    <property type="match status" value="1"/>
</dbReference>
<feature type="transmembrane region" description="Helical" evidence="8">
    <location>
        <begin position="427"/>
        <end position="448"/>
    </location>
</feature>
<keyword evidence="6 8" id="KW-1133">Transmembrane helix</keyword>
<evidence type="ECO:0000313" key="12">
    <source>
        <dbReference type="Proteomes" id="UP000483379"/>
    </source>
</evidence>
<keyword evidence="2 8" id="KW-0813">Transport</keyword>
<feature type="transmembrane region" description="Helical" evidence="8">
    <location>
        <begin position="542"/>
        <end position="560"/>
    </location>
</feature>
<evidence type="ECO:0000256" key="7">
    <source>
        <dbReference type="ARBA" id="ARBA00023136"/>
    </source>
</evidence>
<feature type="domain" description="ABC transmembrane type-1" evidence="10">
    <location>
        <begin position="353"/>
        <end position="559"/>
    </location>
</feature>
<comment type="subcellular location">
    <subcellularLocation>
        <location evidence="1">Cell inner membrane</location>
        <topology evidence="1">Multi-pass membrane protein</topology>
    </subcellularLocation>
    <subcellularLocation>
        <location evidence="8">Cell membrane</location>
        <topology evidence="8">Multi-pass membrane protein</topology>
    </subcellularLocation>
</comment>
<keyword evidence="3" id="KW-1003">Cell membrane</keyword>
<dbReference type="GO" id="GO:0005886">
    <property type="term" value="C:plasma membrane"/>
    <property type="evidence" value="ECO:0007669"/>
    <property type="project" value="UniProtKB-SubCell"/>
</dbReference>
<organism evidence="11 12">
    <name type="scientific">Thiorhodococcus minor</name>
    <dbReference type="NCBI Taxonomy" id="57489"/>
    <lineage>
        <taxon>Bacteria</taxon>
        <taxon>Pseudomonadati</taxon>
        <taxon>Pseudomonadota</taxon>
        <taxon>Gammaproteobacteria</taxon>
        <taxon>Chromatiales</taxon>
        <taxon>Chromatiaceae</taxon>
        <taxon>Thiorhodococcus</taxon>
    </lineage>
</organism>
<dbReference type="InterPro" id="IPR035906">
    <property type="entry name" value="MetI-like_sf"/>
</dbReference>
<dbReference type="PROSITE" id="PS50928">
    <property type="entry name" value="ABC_TM1"/>
    <property type="match status" value="2"/>
</dbReference>
<keyword evidence="7 8" id="KW-0472">Membrane</keyword>
<dbReference type="GO" id="GO:0055085">
    <property type="term" value="P:transmembrane transport"/>
    <property type="evidence" value="ECO:0007669"/>
    <property type="project" value="InterPro"/>
</dbReference>
<sequence>MSSATAPEAVRPEATPSAKPSTTGSSRRSEGRLWSAGSVGLALLMAVPVLVILGFVLVPAGDSWRHLAATVLPGYVANSLLLMLGVALGTLIGGVGTAWLTSMCQFPGRGLLEWALLLPMAMPAYIIAYTYTGMLDYAGPLQTALRALTGWGYGDYWMPEVRSLAGAAVMLSLVLYPYVYLLTRAAFLGQSICVLDVSRTLGSGPWQSFYRVALPLARPAIVAGLSLALMETLADYGTVKYFGVQTFTTGIFRTWYGLGDTAGAAQLSALLLGLVIVLVALEKGSRRHARYHHTSQRHQAIRRHRLHGWRAALALTFCALPVLLGFLIPAGQLGIWALTVAEEAYDARFLRLTLNSLGLAAAAALLALGLALLLGYAKRLHPSPAVLASVRLAGLGYALPGTVIAIGVIIPFAWLDNSIDAWMRATFGVSTGLLLSGTLAALLFAYLVRFLAVSLQTVEAGLGKIRPSTDDAARALGLRPAGVLWRVHVPLLRGTLLTAALLVFVDVLKELPATLILRPFNFNTLAVRAFELASDERLADSAPAALMIVGAGLIPVILLSRSITSSRHVQTP</sequence>
<feature type="transmembrane region" description="Helical" evidence="8">
    <location>
        <begin position="164"/>
        <end position="187"/>
    </location>
</feature>
<accession>A0A6M0K6X4</accession>
<proteinExistence type="inferred from homology"/>